<name>A9NXT1_PICSI</name>
<evidence type="ECO:0000256" key="1">
    <source>
        <dbReference type="SAM" id="MobiDB-lite"/>
    </source>
</evidence>
<dbReference type="EMBL" id="BT071624">
    <property type="protein sequence ID" value="ACN41075.1"/>
    <property type="molecule type" value="mRNA"/>
</dbReference>
<dbReference type="EMBL" id="EF086157">
    <property type="protein sequence ID" value="ABK25442.1"/>
    <property type="molecule type" value="mRNA"/>
</dbReference>
<dbReference type="AlphaFoldDB" id="A9NXT1"/>
<evidence type="ECO:0000313" key="2">
    <source>
        <dbReference type="EMBL" id="ABK25442.1"/>
    </source>
</evidence>
<protein>
    <submittedName>
        <fullName evidence="2">Uncharacterized protein</fullName>
    </submittedName>
</protein>
<organism evidence="2">
    <name type="scientific">Picea sitchensis</name>
    <name type="common">Sitka spruce</name>
    <name type="synonym">Pinus sitchensis</name>
    <dbReference type="NCBI Taxonomy" id="3332"/>
    <lineage>
        <taxon>Eukaryota</taxon>
        <taxon>Viridiplantae</taxon>
        <taxon>Streptophyta</taxon>
        <taxon>Embryophyta</taxon>
        <taxon>Tracheophyta</taxon>
        <taxon>Spermatophyta</taxon>
        <taxon>Pinopsida</taxon>
        <taxon>Pinidae</taxon>
        <taxon>Conifers I</taxon>
        <taxon>Pinales</taxon>
        <taxon>Pinaceae</taxon>
        <taxon>Picea</taxon>
    </lineage>
</organism>
<dbReference type="PANTHER" id="PTHR34539:SF3">
    <property type="entry name" value="NAC DOMAIN-CONTAINING PROTEIN"/>
    <property type="match status" value="1"/>
</dbReference>
<reference evidence="2" key="1">
    <citation type="journal article" date="2008" name="BMC Genomics">
        <title>A conifer genomics resource of 200,000 spruce (Picea spp.) ESTs and 6,464 high-quality, sequence-finished full-length cDNAs for Sitka spruce (Picea sitchensis).</title>
        <authorList>
            <person name="Ralph S.G."/>
            <person name="Chun H.J."/>
            <person name="Kolosova N."/>
            <person name="Cooper D."/>
            <person name="Oddy C."/>
            <person name="Ritland C.E."/>
            <person name="Kirkpatrick R."/>
            <person name="Moore R."/>
            <person name="Barber S."/>
            <person name="Holt R.A."/>
            <person name="Jones S.J."/>
            <person name="Marra M.A."/>
            <person name="Douglas C.J."/>
            <person name="Ritland K."/>
            <person name="Bohlmann J."/>
        </authorList>
    </citation>
    <scope>NUCLEOTIDE SEQUENCE</scope>
    <source>
        <tissue evidence="2">Bark</tissue>
    </source>
</reference>
<dbReference type="PANTHER" id="PTHR34539">
    <property type="entry name" value="T6J4.11 PROTEIN"/>
    <property type="match status" value="1"/>
</dbReference>
<sequence length="215" mass="24017">MSDTLRKRCREPEALPDSTDVPESKRFNGIGDETDLFRHLPLLDKTLAENEECASSEDFVIGVMRSLEEEISATCSTFYAPTSGDNSSAYDICSVHESQTLVSGSDIDLCYLLEASDDELGIPSSPVLDSKDKFCQPSKETFPAEGLSGTPNLKCQGENWDFVDEFQNYQQFALFEDAWDANHVQDYMNEDFISQDMLFEGEFSAAWTLETAGCM</sequence>
<proteinExistence type="evidence at transcript level"/>
<feature type="region of interest" description="Disordered" evidence="1">
    <location>
        <begin position="1"/>
        <end position="27"/>
    </location>
</feature>
<accession>A9NXT1</accession>
<dbReference type="OMA" id="DAWDANH"/>
<feature type="compositionally biased region" description="Basic and acidic residues" evidence="1">
    <location>
        <begin position="1"/>
        <end position="13"/>
    </location>
</feature>
<evidence type="ECO:0000313" key="3">
    <source>
        <dbReference type="EMBL" id="ACN41075.1"/>
    </source>
</evidence>
<reference evidence="3" key="2">
    <citation type="submission" date="2009-02" db="EMBL/GenBank/DDBJ databases">
        <title>Full length sequence-verified cDNA sequences from Sitka spruce (Picea sitchensis).</title>
        <authorList>
            <person name="Reid K.E."/>
            <person name="Liao N."/>
            <person name="Ralph S."/>
            <person name="Kolosova N."/>
            <person name="Oddy C."/>
            <person name="Moore R."/>
            <person name="Mayo M."/>
            <person name="Wagner S."/>
            <person name="King J."/>
            <person name="Yanchuk A."/>
            <person name="Holt R."/>
            <person name="Jones S."/>
            <person name="Marra M."/>
            <person name="Ritland C.E."/>
            <person name="Ritland K."/>
            <person name="Bohlmann J."/>
        </authorList>
    </citation>
    <scope>NUCLEOTIDE SEQUENCE</scope>
    <source>
        <tissue evidence="3">Bark</tissue>
    </source>
</reference>